<accession>A0A923PG15</accession>
<comment type="subcellular location">
    <subcellularLocation>
        <location evidence="1">Membrane</location>
        <topology evidence="1">Multi-pass membrane protein</topology>
    </subcellularLocation>
</comment>
<evidence type="ECO:0000256" key="1">
    <source>
        <dbReference type="ARBA" id="ARBA00004141"/>
    </source>
</evidence>
<feature type="transmembrane region" description="Helical" evidence="7">
    <location>
        <begin position="182"/>
        <end position="203"/>
    </location>
</feature>
<gene>
    <name evidence="8" type="ORF">H9S92_04480</name>
</gene>
<dbReference type="Proteomes" id="UP000650081">
    <property type="component" value="Unassembled WGS sequence"/>
</dbReference>
<evidence type="ECO:0000256" key="3">
    <source>
        <dbReference type="ARBA" id="ARBA00022692"/>
    </source>
</evidence>
<feature type="transmembrane region" description="Helical" evidence="7">
    <location>
        <begin position="366"/>
        <end position="387"/>
    </location>
</feature>
<comment type="caution">
    <text evidence="8">The sequence shown here is derived from an EMBL/GenBank/DDBJ whole genome shotgun (WGS) entry which is preliminary data.</text>
</comment>
<dbReference type="PROSITE" id="PS50283">
    <property type="entry name" value="NA_SOLUT_SYMP_3"/>
    <property type="match status" value="1"/>
</dbReference>
<reference evidence="8" key="1">
    <citation type="submission" date="2020-08" db="EMBL/GenBank/DDBJ databases">
        <title>Lewinella bacteria from marine environments.</title>
        <authorList>
            <person name="Zhong Y."/>
        </authorList>
    </citation>
    <scope>NUCLEOTIDE SEQUENCE</scope>
    <source>
        <strain evidence="8">KCTC 42187</strain>
    </source>
</reference>
<feature type="transmembrane region" description="Helical" evidence="7">
    <location>
        <begin position="215"/>
        <end position="237"/>
    </location>
</feature>
<feature type="transmembrane region" description="Helical" evidence="7">
    <location>
        <begin position="6"/>
        <end position="31"/>
    </location>
</feature>
<protein>
    <submittedName>
        <fullName evidence="8">Sodium:solute symporter</fullName>
    </submittedName>
</protein>
<dbReference type="GO" id="GO:0016020">
    <property type="term" value="C:membrane"/>
    <property type="evidence" value="ECO:0007669"/>
    <property type="project" value="UniProtKB-SubCell"/>
</dbReference>
<evidence type="ECO:0000256" key="2">
    <source>
        <dbReference type="ARBA" id="ARBA00006434"/>
    </source>
</evidence>
<dbReference type="InterPro" id="IPR038377">
    <property type="entry name" value="Na/Glc_symporter_sf"/>
</dbReference>
<evidence type="ECO:0000256" key="4">
    <source>
        <dbReference type="ARBA" id="ARBA00022989"/>
    </source>
</evidence>
<feature type="transmembrane region" description="Helical" evidence="7">
    <location>
        <begin position="72"/>
        <end position="96"/>
    </location>
</feature>
<feature type="transmembrane region" description="Helical" evidence="7">
    <location>
        <begin position="394"/>
        <end position="415"/>
    </location>
</feature>
<evidence type="ECO:0000313" key="9">
    <source>
        <dbReference type="Proteomes" id="UP000650081"/>
    </source>
</evidence>
<evidence type="ECO:0000256" key="5">
    <source>
        <dbReference type="ARBA" id="ARBA00023136"/>
    </source>
</evidence>
<evidence type="ECO:0000256" key="7">
    <source>
        <dbReference type="SAM" id="Phobius"/>
    </source>
</evidence>
<name>A0A923PG15_9BACT</name>
<feature type="transmembrane region" description="Helical" evidence="7">
    <location>
        <begin position="108"/>
        <end position="132"/>
    </location>
</feature>
<feature type="transmembrane region" description="Helical" evidence="7">
    <location>
        <begin position="258"/>
        <end position="280"/>
    </location>
</feature>
<organism evidence="8 9">
    <name type="scientific">Neolewinella lacunae</name>
    <dbReference type="NCBI Taxonomy" id="1517758"/>
    <lineage>
        <taxon>Bacteria</taxon>
        <taxon>Pseudomonadati</taxon>
        <taxon>Bacteroidota</taxon>
        <taxon>Saprospiria</taxon>
        <taxon>Saprospirales</taxon>
        <taxon>Lewinellaceae</taxon>
        <taxon>Neolewinella</taxon>
    </lineage>
</organism>
<dbReference type="GO" id="GO:0022857">
    <property type="term" value="F:transmembrane transporter activity"/>
    <property type="evidence" value="ECO:0007669"/>
    <property type="project" value="InterPro"/>
</dbReference>
<keyword evidence="3 7" id="KW-0812">Transmembrane</keyword>
<feature type="transmembrane region" description="Helical" evidence="7">
    <location>
        <begin position="427"/>
        <end position="445"/>
    </location>
</feature>
<comment type="similarity">
    <text evidence="2 6">Belongs to the sodium:solute symporter (SSF) (TC 2.A.21) family.</text>
</comment>
<keyword evidence="5 7" id="KW-0472">Membrane</keyword>
<feature type="transmembrane region" description="Helical" evidence="7">
    <location>
        <begin position="300"/>
        <end position="320"/>
    </location>
</feature>
<feature type="transmembrane region" description="Helical" evidence="7">
    <location>
        <begin position="152"/>
        <end position="170"/>
    </location>
</feature>
<dbReference type="RefSeq" id="WP_187465517.1">
    <property type="nucleotide sequence ID" value="NZ_JACSIT010000067.1"/>
</dbReference>
<dbReference type="InterPro" id="IPR001734">
    <property type="entry name" value="Na/solute_symporter"/>
</dbReference>
<keyword evidence="9" id="KW-1185">Reference proteome</keyword>
<evidence type="ECO:0000313" key="8">
    <source>
        <dbReference type="EMBL" id="MBC6993405.1"/>
    </source>
</evidence>
<keyword evidence="4 7" id="KW-1133">Transmembrane helix</keyword>
<evidence type="ECO:0000256" key="6">
    <source>
        <dbReference type="RuleBase" id="RU362091"/>
    </source>
</evidence>
<dbReference type="Pfam" id="PF00474">
    <property type="entry name" value="SSF"/>
    <property type="match status" value="1"/>
</dbReference>
<dbReference type="EMBL" id="JACSIT010000067">
    <property type="protein sequence ID" value="MBC6993405.1"/>
    <property type="molecule type" value="Genomic_DNA"/>
</dbReference>
<proteinExistence type="inferred from homology"/>
<feature type="transmembrane region" description="Helical" evidence="7">
    <location>
        <begin position="43"/>
        <end position="60"/>
    </location>
</feature>
<dbReference type="AlphaFoldDB" id="A0A923PG15"/>
<sequence>MSLTSFSLLQWVLVIGSSLALFAVAPLARTAGEFFGGARRDRVPSLLALTSSLVISWLFAKSITNAANLGLSFGLVGGVAYAAYYFSFAVAGWVIYRLRTVGGFPSIHAYLVTRFGRGAVALFTLLVSLRLFNEVWSNTMVIGSYFGAVGEMPYYLAILVFTVLTLAYSLKGGMSSSILTDVIQMVLFGLLLAVILLAIFPRVDYEVGPLLRSGTWTLATGVDLFLVATLQSLSYPFHDPVLTDRGFLSDPKTSLRAFLWATPVGFICIVLFSVVGIYGGLAGVDGQAPVEVAKLLGGPILLVMNFIMITSAASTLDSTFSSFAKLAVVDLGVAGKEKLVSTGRLAMIGITVLGTIPVFLNPTILAATTVSGAMVAGLAPVFCLWWVKAPPLSFYLSVGFGLLCGLVLVLGWWPASWGIGTGTYQDLLGVTVVEIFGCFGLFLLGRQFAPPLAVQPLQTKP</sequence>
<dbReference type="Gene3D" id="1.20.1730.10">
    <property type="entry name" value="Sodium/glucose cotransporter"/>
    <property type="match status" value="1"/>
</dbReference>